<dbReference type="PANTHER" id="PTHR14739">
    <property type="entry name" value="MICROTUBULE-ASSOCIATED PROTEIN 9"/>
    <property type="match status" value="1"/>
</dbReference>
<dbReference type="Proteomes" id="UP000887116">
    <property type="component" value="Unassembled WGS sequence"/>
</dbReference>
<gene>
    <name evidence="2" type="ORF">TNCT_648541</name>
</gene>
<reference evidence="2" key="1">
    <citation type="submission" date="2020-07" db="EMBL/GenBank/DDBJ databases">
        <title>Multicomponent nature underlies the extraordinary mechanical properties of spider dragline silk.</title>
        <authorList>
            <person name="Kono N."/>
            <person name="Nakamura H."/>
            <person name="Mori M."/>
            <person name="Yoshida Y."/>
            <person name="Ohtoshi R."/>
            <person name="Malay A.D."/>
            <person name="Moran D.A.P."/>
            <person name="Tomita M."/>
            <person name="Numata K."/>
            <person name="Arakawa K."/>
        </authorList>
    </citation>
    <scope>NUCLEOTIDE SEQUENCE</scope>
</reference>
<comment type="caution">
    <text evidence="2">The sequence shown here is derived from an EMBL/GenBank/DDBJ whole genome shotgun (WGS) entry which is preliminary data.</text>
</comment>
<feature type="region of interest" description="Disordered" evidence="1">
    <location>
        <begin position="410"/>
        <end position="430"/>
    </location>
</feature>
<dbReference type="GO" id="GO:0000235">
    <property type="term" value="C:astral microtubule"/>
    <property type="evidence" value="ECO:0007669"/>
    <property type="project" value="TreeGrafter"/>
</dbReference>
<sequence length="445" mass="50490">MDPSVDVNEDGVSNPLMHLLSLDLKPSIKKSKAEDSLEESMKIKRVRFSDEVNQFSFVPDEKDSNSLLNHVETGDDNNNTVMTIDLASLSGQNESGIFLQETEFKNCISSAHDVESTLDSGKSNEAYFNLLNTDTEDSTKVDPISEDLVSGNSEAIYVLLEDSVEPECKKVSVEMKIEAYDLNDVINQMESLSVENTQSEKNDSLLPVNTIEQQSDILSILLGNPVSEEQTNDTDFSVSSLKKRSSSDNEKQSCKLNSALTKKSFSSASELSSAVFKAWREVKDNAKDIKTTSLNEIKTSDTRATSDNAYSVWKKSKVEAFKKARRAKQSAISKNTHEDSDESKTEEIEMVFKAWKKKKDELLKRQKIDMQNKKQELNMESFMDDREKKLEADAAFSAWKEHKSHITKMNKKRRAWITQKQKEEESKKIRRDKEALHMKVVINHL</sequence>
<evidence type="ECO:0008006" key="4">
    <source>
        <dbReference type="Google" id="ProtNLM"/>
    </source>
</evidence>
<name>A0A8X6HHR7_TRICU</name>
<accession>A0A8X6HHR7</accession>
<proteinExistence type="predicted"/>
<dbReference type="GO" id="GO:1902412">
    <property type="term" value="P:regulation of mitotic cytokinesis"/>
    <property type="evidence" value="ECO:0007669"/>
    <property type="project" value="TreeGrafter"/>
</dbReference>
<evidence type="ECO:0000256" key="1">
    <source>
        <dbReference type="SAM" id="MobiDB-lite"/>
    </source>
</evidence>
<evidence type="ECO:0000313" key="2">
    <source>
        <dbReference type="EMBL" id="GFR03289.1"/>
    </source>
</evidence>
<dbReference type="PANTHER" id="PTHR14739:SF9">
    <property type="entry name" value="MICROTUBULE-ASSOCIATED PROTEIN 9"/>
    <property type="match status" value="1"/>
</dbReference>
<feature type="compositionally biased region" description="Basic and acidic residues" evidence="1">
    <location>
        <begin position="420"/>
        <end position="430"/>
    </location>
</feature>
<evidence type="ECO:0000313" key="3">
    <source>
        <dbReference type="Proteomes" id="UP000887116"/>
    </source>
</evidence>
<dbReference type="InterPro" id="IPR026106">
    <property type="entry name" value="MAP9"/>
</dbReference>
<keyword evidence="3" id="KW-1185">Reference proteome</keyword>
<dbReference type="AlphaFoldDB" id="A0A8X6HHR7"/>
<dbReference type="GO" id="GO:0008017">
    <property type="term" value="F:microtubule binding"/>
    <property type="evidence" value="ECO:0007669"/>
    <property type="project" value="TreeGrafter"/>
</dbReference>
<dbReference type="OrthoDB" id="6437421at2759"/>
<dbReference type="EMBL" id="BMAO01035363">
    <property type="protein sequence ID" value="GFR03289.1"/>
    <property type="molecule type" value="Genomic_DNA"/>
</dbReference>
<organism evidence="2 3">
    <name type="scientific">Trichonephila clavata</name>
    <name type="common">Joro spider</name>
    <name type="synonym">Nephila clavata</name>
    <dbReference type="NCBI Taxonomy" id="2740835"/>
    <lineage>
        <taxon>Eukaryota</taxon>
        <taxon>Metazoa</taxon>
        <taxon>Ecdysozoa</taxon>
        <taxon>Arthropoda</taxon>
        <taxon>Chelicerata</taxon>
        <taxon>Arachnida</taxon>
        <taxon>Araneae</taxon>
        <taxon>Araneomorphae</taxon>
        <taxon>Entelegynae</taxon>
        <taxon>Araneoidea</taxon>
        <taxon>Nephilidae</taxon>
        <taxon>Trichonephila</taxon>
    </lineage>
</organism>
<protein>
    <recommendedName>
        <fullName evidence="4">Microtubule-associated protein 9</fullName>
    </recommendedName>
</protein>
<dbReference type="GO" id="GO:0090307">
    <property type="term" value="P:mitotic spindle assembly"/>
    <property type="evidence" value="ECO:0007669"/>
    <property type="project" value="TreeGrafter"/>
</dbReference>
<feature type="region of interest" description="Disordered" evidence="1">
    <location>
        <begin position="230"/>
        <end position="253"/>
    </location>
</feature>
<dbReference type="GO" id="GO:0000281">
    <property type="term" value="P:mitotic cytokinesis"/>
    <property type="evidence" value="ECO:0007669"/>
    <property type="project" value="InterPro"/>
</dbReference>